<feature type="region of interest" description="Disordered" evidence="8">
    <location>
        <begin position="66"/>
        <end position="87"/>
    </location>
</feature>
<feature type="domain" description="C2H2-type" evidence="9">
    <location>
        <begin position="47"/>
        <end position="75"/>
    </location>
</feature>
<dbReference type="PROSITE" id="PS50157">
    <property type="entry name" value="ZINC_FINGER_C2H2_2"/>
    <property type="match status" value="2"/>
</dbReference>
<feature type="compositionally biased region" description="Polar residues" evidence="8">
    <location>
        <begin position="145"/>
        <end position="169"/>
    </location>
</feature>
<keyword evidence="6" id="KW-0539">Nucleus</keyword>
<comment type="caution">
    <text evidence="10">The sequence shown here is derived from an EMBL/GenBank/DDBJ whole genome shotgun (WGS) entry which is preliminary data.</text>
</comment>
<evidence type="ECO:0000313" key="11">
    <source>
        <dbReference type="Proteomes" id="UP001324427"/>
    </source>
</evidence>
<evidence type="ECO:0000256" key="4">
    <source>
        <dbReference type="ARBA" id="ARBA00022771"/>
    </source>
</evidence>
<dbReference type="InterPro" id="IPR013087">
    <property type="entry name" value="Znf_C2H2_type"/>
</dbReference>
<dbReference type="GO" id="GO:0005634">
    <property type="term" value="C:nucleus"/>
    <property type="evidence" value="ECO:0007669"/>
    <property type="project" value="UniProtKB-SubCell"/>
</dbReference>
<dbReference type="CDD" id="cd12148">
    <property type="entry name" value="fungal_TF_MHR"/>
    <property type="match status" value="1"/>
</dbReference>
<evidence type="ECO:0000256" key="1">
    <source>
        <dbReference type="ARBA" id="ARBA00004123"/>
    </source>
</evidence>
<dbReference type="GO" id="GO:0000981">
    <property type="term" value="F:DNA-binding transcription factor activity, RNA polymerase II-specific"/>
    <property type="evidence" value="ECO:0007669"/>
    <property type="project" value="InterPro"/>
</dbReference>
<evidence type="ECO:0000256" key="3">
    <source>
        <dbReference type="ARBA" id="ARBA00022737"/>
    </source>
</evidence>
<proteinExistence type="predicted"/>
<dbReference type="GO" id="GO:0008270">
    <property type="term" value="F:zinc ion binding"/>
    <property type="evidence" value="ECO:0007669"/>
    <property type="project" value="UniProtKB-KW"/>
</dbReference>
<evidence type="ECO:0000256" key="5">
    <source>
        <dbReference type="ARBA" id="ARBA00022833"/>
    </source>
</evidence>
<name>A0AAV9J6R3_9PEZI</name>
<keyword evidence="2" id="KW-0479">Metal-binding</keyword>
<dbReference type="InterPro" id="IPR051059">
    <property type="entry name" value="VerF-like"/>
</dbReference>
<feature type="domain" description="C2H2-type" evidence="9">
    <location>
        <begin position="16"/>
        <end position="43"/>
    </location>
</feature>
<dbReference type="GO" id="GO:0000978">
    <property type="term" value="F:RNA polymerase II cis-regulatory region sequence-specific DNA binding"/>
    <property type="evidence" value="ECO:0007669"/>
    <property type="project" value="InterPro"/>
</dbReference>
<dbReference type="PROSITE" id="PS00028">
    <property type="entry name" value="ZINC_FINGER_C2H2_1"/>
    <property type="match status" value="2"/>
</dbReference>
<evidence type="ECO:0000256" key="2">
    <source>
        <dbReference type="ARBA" id="ARBA00022723"/>
    </source>
</evidence>
<dbReference type="PANTHER" id="PTHR40626">
    <property type="entry name" value="MIP31509P"/>
    <property type="match status" value="1"/>
</dbReference>
<keyword evidence="11" id="KW-1185">Reference proteome</keyword>
<reference evidence="10 11" key="1">
    <citation type="submission" date="2021-11" db="EMBL/GenBank/DDBJ databases">
        <title>Black yeast isolated from Biological Soil Crust.</title>
        <authorList>
            <person name="Kurbessoian T."/>
        </authorList>
    </citation>
    <scope>NUCLEOTIDE SEQUENCE [LARGE SCALE GENOMIC DNA]</scope>
    <source>
        <strain evidence="10 11">CCFEE 5522</strain>
    </source>
</reference>
<evidence type="ECO:0000256" key="6">
    <source>
        <dbReference type="ARBA" id="ARBA00023242"/>
    </source>
</evidence>
<dbReference type="PANTHER" id="PTHR40626:SF11">
    <property type="entry name" value="ZINC FINGER PROTEIN YPR022C"/>
    <property type="match status" value="1"/>
</dbReference>
<sequence>MSLMSAAVGGPSHQPYQCHICQTRFTRLENLKRHAALHSSSRDEVSYPCGLCQTTFSRRDLRHRHLKRKHPEQEDGRTPKRAHLTPGTAMLWGEEGTLRGDQHADDFSVSSAPLGNDGESEMESEAWPTDIDHDRRHCCPGRPLLSNSGHTQHSSSPTASAARSGSFTQHLPDGLSPRDLPYLQEDWFPTPSQVARGVRLFFAHIAHYVPFLHQPTFDGTGTASHLVLSMLCLAYQHDEDPDCGEQVGSGASLSLHCYHRARVLASMAGSTTGNLTHNVTLVQTYLLLQICAMMYLCGDYSASGLKMHSEMVSLARFGGLTQRRPAEAAEPEDLEALWREFVNAESSKRTLLAAHQIDALWYQLLSIPRSLSHLELKHHDLPCPEDCWTASSSAQWAHRQLVGRHGASSVQYADALQRLLSAQPEAITLPAFDPYGAINIAQFLISSAREVSGWSTMTGRLSMERSALLKSSLVALEPFSRSPTTEAAGIGHAATCEVTWEMAMIELDMWSLSHTCGIVAGSVDAVLMQSTCVASSHDFLIETDIAQAIQPRIDWFLRYLDAPRSSEHEAPWVTVYAYKAFLIAWQLLRNGSVGAMAVVGVDDGDVTTAIKWARDVFHRRQQRQLGQLIVSCLDILDVDGHS</sequence>
<protein>
    <recommendedName>
        <fullName evidence="9">C2H2-type domain-containing protein</fullName>
    </recommendedName>
</protein>
<dbReference type="InterPro" id="IPR036236">
    <property type="entry name" value="Znf_C2H2_sf"/>
</dbReference>
<evidence type="ECO:0000259" key="9">
    <source>
        <dbReference type="PROSITE" id="PS50157"/>
    </source>
</evidence>
<keyword evidence="3" id="KW-0677">Repeat</keyword>
<accession>A0AAV9J6R3</accession>
<dbReference type="EMBL" id="JAVFHQ010000063">
    <property type="protein sequence ID" value="KAK4540666.1"/>
    <property type="molecule type" value="Genomic_DNA"/>
</dbReference>
<dbReference type="GO" id="GO:0006351">
    <property type="term" value="P:DNA-templated transcription"/>
    <property type="evidence" value="ECO:0007669"/>
    <property type="project" value="InterPro"/>
</dbReference>
<dbReference type="Gene3D" id="3.30.160.60">
    <property type="entry name" value="Classic Zinc Finger"/>
    <property type="match status" value="2"/>
</dbReference>
<dbReference type="AlphaFoldDB" id="A0AAV9J6R3"/>
<evidence type="ECO:0000256" key="8">
    <source>
        <dbReference type="SAM" id="MobiDB-lite"/>
    </source>
</evidence>
<dbReference type="Pfam" id="PF04082">
    <property type="entry name" value="Fungal_trans"/>
    <property type="match status" value="1"/>
</dbReference>
<dbReference type="GO" id="GO:0000785">
    <property type="term" value="C:chromatin"/>
    <property type="evidence" value="ECO:0007669"/>
    <property type="project" value="TreeGrafter"/>
</dbReference>
<evidence type="ECO:0000256" key="7">
    <source>
        <dbReference type="PROSITE-ProRule" id="PRU00042"/>
    </source>
</evidence>
<dbReference type="Pfam" id="PF00096">
    <property type="entry name" value="zf-C2H2"/>
    <property type="match status" value="1"/>
</dbReference>
<keyword evidence="4 7" id="KW-0863">Zinc-finger</keyword>
<dbReference type="InterPro" id="IPR007219">
    <property type="entry name" value="XnlR_reg_dom"/>
</dbReference>
<gene>
    <name evidence="10" type="ORF">LTR36_008997</name>
</gene>
<dbReference type="Proteomes" id="UP001324427">
    <property type="component" value="Unassembled WGS sequence"/>
</dbReference>
<feature type="region of interest" description="Disordered" evidence="8">
    <location>
        <begin position="100"/>
        <end position="175"/>
    </location>
</feature>
<dbReference type="SMART" id="SM00355">
    <property type="entry name" value="ZnF_C2H2"/>
    <property type="match status" value="2"/>
</dbReference>
<dbReference type="SUPFAM" id="SSF57667">
    <property type="entry name" value="beta-beta-alpha zinc fingers"/>
    <property type="match status" value="1"/>
</dbReference>
<keyword evidence="5" id="KW-0862">Zinc</keyword>
<evidence type="ECO:0000313" key="10">
    <source>
        <dbReference type="EMBL" id="KAK4540666.1"/>
    </source>
</evidence>
<comment type="subcellular location">
    <subcellularLocation>
        <location evidence="1">Nucleus</location>
    </subcellularLocation>
</comment>
<organism evidence="10 11">
    <name type="scientific">Oleoguttula mirabilis</name>
    <dbReference type="NCBI Taxonomy" id="1507867"/>
    <lineage>
        <taxon>Eukaryota</taxon>
        <taxon>Fungi</taxon>
        <taxon>Dikarya</taxon>
        <taxon>Ascomycota</taxon>
        <taxon>Pezizomycotina</taxon>
        <taxon>Dothideomycetes</taxon>
        <taxon>Dothideomycetidae</taxon>
        <taxon>Mycosphaerellales</taxon>
        <taxon>Teratosphaeriaceae</taxon>
        <taxon>Oleoguttula</taxon>
    </lineage>
</organism>